<organism evidence="1 2">
    <name type="scientific">Avena sativa</name>
    <name type="common">Oat</name>
    <dbReference type="NCBI Taxonomy" id="4498"/>
    <lineage>
        <taxon>Eukaryota</taxon>
        <taxon>Viridiplantae</taxon>
        <taxon>Streptophyta</taxon>
        <taxon>Embryophyta</taxon>
        <taxon>Tracheophyta</taxon>
        <taxon>Spermatophyta</taxon>
        <taxon>Magnoliopsida</taxon>
        <taxon>Liliopsida</taxon>
        <taxon>Poales</taxon>
        <taxon>Poaceae</taxon>
        <taxon>BOP clade</taxon>
        <taxon>Pooideae</taxon>
        <taxon>Poodae</taxon>
        <taxon>Poeae</taxon>
        <taxon>Poeae Chloroplast Group 1 (Aveneae type)</taxon>
        <taxon>Aveninae</taxon>
        <taxon>Avena</taxon>
    </lineage>
</organism>
<protein>
    <submittedName>
        <fullName evidence="1">Uncharacterized protein</fullName>
    </submittedName>
</protein>
<dbReference type="EnsemblPlants" id="AVESA.00010b.r2.4AG0629400.1">
    <property type="protein sequence ID" value="AVESA.00010b.r2.4AG0629400.1.CDS"/>
    <property type="gene ID" value="AVESA.00010b.r2.4AG0629400"/>
</dbReference>
<keyword evidence="2" id="KW-1185">Reference proteome</keyword>
<accession>A0ACD5WGN0</accession>
<reference evidence="1" key="2">
    <citation type="submission" date="2025-09" db="UniProtKB">
        <authorList>
            <consortium name="EnsemblPlants"/>
        </authorList>
    </citation>
    <scope>IDENTIFICATION</scope>
</reference>
<proteinExistence type="predicted"/>
<dbReference type="Proteomes" id="UP001732700">
    <property type="component" value="Chromosome 4A"/>
</dbReference>
<evidence type="ECO:0000313" key="2">
    <source>
        <dbReference type="Proteomes" id="UP001732700"/>
    </source>
</evidence>
<evidence type="ECO:0000313" key="1">
    <source>
        <dbReference type="EnsemblPlants" id="AVESA.00010b.r2.4AG0629400.1.CDS"/>
    </source>
</evidence>
<reference evidence="1" key="1">
    <citation type="submission" date="2021-05" db="EMBL/GenBank/DDBJ databases">
        <authorList>
            <person name="Scholz U."/>
            <person name="Mascher M."/>
            <person name="Fiebig A."/>
        </authorList>
    </citation>
    <scope>NUCLEOTIDE SEQUENCE [LARGE SCALE GENOMIC DNA]</scope>
</reference>
<name>A0ACD5WGN0_AVESA</name>
<sequence length="496" mass="54330">MDAGNDEPVIHSKKVCVVGAGMAGLAAARELQREGHAVTVMEQSGDVGGQWLYDPRTDADDPLGAAVPVRVPSSIYACLRLISPREVTGFSEFQFTPKDGDGRDPRRFPGHREVHSYLRDFCDAFGLMEAVRLNTHVMRVAPIAVPMPTSTTRQWAVRSVRLAGSDTYDAAQEKEEEEEVFDAVVVATGHNSQPMLPSGIEGMEEWRGRQLHSHSYRTPEPLRGEAVVVVGCGDSGKDIALDLCRVAREVHLAANASSTEEATTPAIAKMLANHRDVLRLHPRICRLHPDGHVSFADGSSIVADTVIYCTGYGYSFPFLDTGGAVAVESDVVGPLFEHVFPPSLAPWLSFVGLPRKILVPWFFETQARWIAQVLSGRRALPSEEEMLRSVEEHYRAMEAAGVPRKHTHNIGGVDILKMYELGEKYCDSSPIEDWKKELVMSKIASMNDDAETFRDSGDDSENVQKGVQAWRGLAARANKDKTMATGEAEADALGHG</sequence>